<evidence type="ECO:0000259" key="1">
    <source>
        <dbReference type="Pfam" id="PF00534"/>
    </source>
</evidence>
<comment type="caution">
    <text evidence="3">The sequence shown here is derived from an EMBL/GenBank/DDBJ whole genome shotgun (WGS) entry which is preliminary data.</text>
</comment>
<dbReference type="Pfam" id="PF03033">
    <property type="entry name" value="Glyco_transf_28"/>
    <property type="match status" value="1"/>
</dbReference>
<reference evidence="3 4" key="1">
    <citation type="journal article" date="2012" name="J. Bacteriol.">
        <title>Genome Sequence of the Filamentous Bacterium Fibrisoma limi BUZ 3T.</title>
        <authorList>
            <person name="Filippini M."/>
            <person name="Qi W."/>
            <person name="Jaenicke S."/>
            <person name="Goesmann A."/>
            <person name="Smits T.H."/>
            <person name="Bagheri H.C."/>
        </authorList>
    </citation>
    <scope>NUCLEOTIDE SEQUENCE [LARGE SCALE GENOMIC DNA]</scope>
    <source>
        <strain evidence="4">BUZ 3T</strain>
    </source>
</reference>
<dbReference type="PANTHER" id="PTHR12526">
    <property type="entry name" value="GLYCOSYLTRANSFERASE"/>
    <property type="match status" value="1"/>
</dbReference>
<evidence type="ECO:0000313" key="3">
    <source>
        <dbReference type="EMBL" id="CCH53513.1"/>
    </source>
</evidence>
<evidence type="ECO:0008006" key="5">
    <source>
        <dbReference type="Google" id="ProtNLM"/>
    </source>
</evidence>
<evidence type="ECO:0000313" key="4">
    <source>
        <dbReference type="Proteomes" id="UP000009309"/>
    </source>
</evidence>
<evidence type="ECO:0000259" key="2">
    <source>
        <dbReference type="Pfam" id="PF03033"/>
    </source>
</evidence>
<dbReference type="Gene3D" id="3.40.50.2000">
    <property type="entry name" value="Glycogen Phosphorylase B"/>
    <property type="match status" value="2"/>
</dbReference>
<dbReference type="STRING" id="1185876.BN8_02612"/>
<sequence>MKRVLTFVFTPTYGGPHNQVNRLFLPLRDQDYETVLCVHKDFESKWEEHFNKLGVRILKYDFKRLRFNSFLKNNLQYVSSFSKDVREIEKLIEEVKPDVVQVCGLLNVQAVLAAKRLNIPVVWQLLSTFSPPPMRFLYGQLVKRWADSIMSTGMLVSRKHYLNGNVQGRIFPFYPPVDTSRFVGANEKRREARQFFGIPEDAIVIGTVGNRNRQKSHDQFVRIAQQVLSNTEKDVYFVIVGAITPSYQSTYQSLVEQFIQTNGLSQRIKLFESTIPVDTILSGFDVFLLSSMAEGVPTVLLEAMSVGVPVVSTDVGAIPEIIKEGKNGFLYRPGQNSRAVDYLITLINDPVLRNRLADNNVRDAKEKFDTVVCSKVHKNAYDFALQQHVA</sequence>
<dbReference type="EMBL" id="CAIT01000006">
    <property type="protein sequence ID" value="CCH53513.1"/>
    <property type="molecule type" value="Genomic_DNA"/>
</dbReference>
<dbReference type="CDD" id="cd03801">
    <property type="entry name" value="GT4_PimA-like"/>
    <property type="match status" value="1"/>
</dbReference>
<dbReference type="Proteomes" id="UP000009309">
    <property type="component" value="Unassembled WGS sequence"/>
</dbReference>
<dbReference type="SUPFAM" id="SSF53756">
    <property type="entry name" value="UDP-Glycosyltransferase/glycogen phosphorylase"/>
    <property type="match status" value="1"/>
</dbReference>
<dbReference type="GO" id="GO:0016758">
    <property type="term" value="F:hexosyltransferase activity"/>
    <property type="evidence" value="ECO:0007669"/>
    <property type="project" value="InterPro"/>
</dbReference>
<dbReference type="GO" id="GO:1901137">
    <property type="term" value="P:carbohydrate derivative biosynthetic process"/>
    <property type="evidence" value="ECO:0007669"/>
    <property type="project" value="UniProtKB-ARBA"/>
</dbReference>
<proteinExistence type="predicted"/>
<dbReference type="AlphaFoldDB" id="I2GHY8"/>
<organism evidence="3 4">
    <name type="scientific">Fibrisoma limi BUZ 3</name>
    <dbReference type="NCBI Taxonomy" id="1185876"/>
    <lineage>
        <taxon>Bacteria</taxon>
        <taxon>Pseudomonadati</taxon>
        <taxon>Bacteroidota</taxon>
        <taxon>Cytophagia</taxon>
        <taxon>Cytophagales</taxon>
        <taxon>Spirosomataceae</taxon>
        <taxon>Fibrisoma</taxon>
    </lineage>
</organism>
<name>I2GHY8_9BACT</name>
<feature type="domain" description="Glycosyl transferase family 1" evidence="1">
    <location>
        <begin position="189"/>
        <end position="360"/>
    </location>
</feature>
<keyword evidence="4" id="KW-1185">Reference proteome</keyword>
<dbReference type="PANTHER" id="PTHR12526:SF630">
    <property type="entry name" value="GLYCOSYLTRANSFERASE"/>
    <property type="match status" value="1"/>
</dbReference>
<feature type="domain" description="Glycosyltransferase family 28 N-terminal" evidence="2">
    <location>
        <begin position="27"/>
        <end position="122"/>
    </location>
</feature>
<dbReference type="GO" id="GO:0005975">
    <property type="term" value="P:carbohydrate metabolic process"/>
    <property type="evidence" value="ECO:0007669"/>
    <property type="project" value="InterPro"/>
</dbReference>
<dbReference type="InterPro" id="IPR001296">
    <property type="entry name" value="Glyco_trans_1"/>
</dbReference>
<dbReference type="Pfam" id="PF00534">
    <property type="entry name" value="Glycos_transf_1"/>
    <property type="match status" value="1"/>
</dbReference>
<dbReference type="InterPro" id="IPR004276">
    <property type="entry name" value="GlycoTrans_28_N"/>
</dbReference>
<dbReference type="eggNOG" id="COG0438">
    <property type="taxonomic scope" value="Bacteria"/>
</dbReference>
<accession>I2GHY8</accession>
<protein>
    <recommendedName>
        <fullName evidence="5">Glycosyl transferase group 1</fullName>
    </recommendedName>
</protein>
<dbReference type="OrthoDB" id="655095at2"/>
<gene>
    <name evidence="3" type="ORF">BN8_02612</name>
</gene>